<dbReference type="RefSeq" id="WP_377966703.1">
    <property type="nucleotide sequence ID" value="NZ_JBHZOL010000089.1"/>
</dbReference>
<gene>
    <name evidence="1" type="ORF">ACFVKH_15595</name>
</gene>
<organism evidence="1 2">
    <name type="scientific">Almyronema epifaneia S1</name>
    <dbReference type="NCBI Taxonomy" id="2991925"/>
    <lineage>
        <taxon>Bacteria</taxon>
        <taxon>Bacillati</taxon>
        <taxon>Cyanobacteriota</taxon>
        <taxon>Cyanophyceae</taxon>
        <taxon>Nodosilineales</taxon>
        <taxon>Nodosilineaceae</taxon>
        <taxon>Almyronema</taxon>
        <taxon>Almyronema epifaneia</taxon>
    </lineage>
</organism>
<dbReference type="Proteomes" id="UP001600165">
    <property type="component" value="Unassembled WGS sequence"/>
</dbReference>
<keyword evidence="2" id="KW-1185">Reference proteome</keyword>
<accession>A0ABW6IHM6</accession>
<evidence type="ECO:0000313" key="2">
    <source>
        <dbReference type="Proteomes" id="UP001600165"/>
    </source>
</evidence>
<reference evidence="1 2" key="1">
    <citation type="submission" date="2024-10" db="EMBL/GenBank/DDBJ databases">
        <authorList>
            <person name="Ratan Roy A."/>
            <person name="Morales Sandoval P.H."/>
            <person name="De Los Santos Villalobos S."/>
            <person name="Chakraborty S."/>
            <person name="Mukherjee J."/>
        </authorList>
    </citation>
    <scope>NUCLEOTIDE SEQUENCE [LARGE SCALE GENOMIC DNA]</scope>
    <source>
        <strain evidence="1 2">S1</strain>
    </source>
</reference>
<sequence length="56" mass="6072">MQTRLVTFEVALPASVAELQHAIAIALAAHGDPLRWAITQVNQQQVWVEAVVLIPG</sequence>
<dbReference type="EMBL" id="JBHZOL010000089">
    <property type="protein sequence ID" value="MFE4107717.1"/>
    <property type="molecule type" value="Genomic_DNA"/>
</dbReference>
<name>A0ABW6IHM6_9CYAN</name>
<protein>
    <submittedName>
        <fullName evidence="1">Uncharacterized protein</fullName>
    </submittedName>
</protein>
<evidence type="ECO:0000313" key="1">
    <source>
        <dbReference type="EMBL" id="MFE4107717.1"/>
    </source>
</evidence>
<comment type="caution">
    <text evidence="1">The sequence shown here is derived from an EMBL/GenBank/DDBJ whole genome shotgun (WGS) entry which is preliminary data.</text>
</comment>
<proteinExistence type="predicted"/>